<dbReference type="AlphaFoldDB" id="A0A1I3E911"/>
<organism evidence="10 11">
    <name type="scientific">Modicisalibacter xianhensis</name>
    <dbReference type="NCBI Taxonomy" id="442341"/>
    <lineage>
        <taxon>Bacteria</taxon>
        <taxon>Pseudomonadati</taxon>
        <taxon>Pseudomonadota</taxon>
        <taxon>Gammaproteobacteria</taxon>
        <taxon>Oceanospirillales</taxon>
        <taxon>Halomonadaceae</taxon>
        <taxon>Modicisalibacter</taxon>
    </lineage>
</organism>
<evidence type="ECO:0000256" key="5">
    <source>
        <dbReference type="ARBA" id="ARBA00023284"/>
    </source>
</evidence>
<keyword evidence="4 7" id="KW-1015">Disulfide bond</keyword>
<dbReference type="GO" id="GO:0045454">
    <property type="term" value="P:cell redox homeostasis"/>
    <property type="evidence" value="ECO:0007669"/>
    <property type="project" value="TreeGrafter"/>
</dbReference>
<evidence type="ECO:0000313" key="11">
    <source>
        <dbReference type="Proteomes" id="UP000199040"/>
    </source>
</evidence>
<dbReference type="GO" id="GO:0015035">
    <property type="term" value="F:protein-disulfide reductase activity"/>
    <property type="evidence" value="ECO:0007669"/>
    <property type="project" value="InterPro"/>
</dbReference>
<dbReference type="PROSITE" id="PS51352">
    <property type="entry name" value="THIOREDOXIN_2"/>
    <property type="match status" value="1"/>
</dbReference>
<dbReference type="PRINTS" id="PR00421">
    <property type="entry name" value="THIOREDOXIN"/>
</dbReference>
<reference evidence="10 11" key="1">
    <citation type="submission" date="2016-10" db="EMBL/GenBank/DDBJ databases">
        <authorList>
            <person name="de Groot N.N."/>
        </authorList>
    </citation>
    <scope>NUCLEOTIDE SEQUENCE [LARGE SCALE GENOMIC DNA]</scope>
    <source>
        <strain evidence="10 11">CGMCC 1.6848</strain>
    </source>
</reference>
<dbReference type="GO" id="GO:0055085">
    <property type="term" value="P:transmembrane transport"/>
    <property type="evidence" value="ECO:0007669"/>
    <property type="project" value="InterPro"/>
</dbReference>
<feature type="disulfide bond" description="Redox-active" evidence="7">
    <location>
        <begin position="33"/>
        <end position="36"/>
    </location>
</feature>
<dbReference type="InterPro" id="IPR013766">
    <property type="entry name" value="Thioredoxin_domain"/>
</dbReference>
<feature type="domain" description="TonB C-terminal" evidence="9">
    <location>
        <begin position="49"/>
        <end position="108"/>
    </location>
</feature>
<evidence type="ECO:0000256" key="1">
    <source>
        <dbReference type="ARBA" id="ARBA00008987"/>
    </source>
</evidence>
<dbReference type="InterPro" id="IPR037682">
    <property type="entry name" value="TonB_C"/>
</dbReference>
<dbReference type="CDD" id="cd02947">
    <property type="entry name" value="TRX_family"/>
    <property type="match status" value="1"/>
</dbReference>
<dbReference type="SUPFAM" id="SSF52833">
    <property type="entry name" value="Thioredoxin-like"/>
    <property type="match status" value="1"/>
</dbReference>
<dbReference type="EMBL" id="FOPY01000013">
    <property type="protein sequence ID" value="SFH95389.1"/>
    <property type="molecule type" value="Genomic_DNA"/>
</dbReference>
<keyword evidence="5 7" id="KW-0676">Redox-active center</keyword>
<evidence type="ECO:0000259" key="9">
    <source>
        <dbReference type="PROSITE" id="PS52015"/>
    </source>
</evidence>
<dbReference type="PANTHER" id="PTHR45663">
    <property type="entry name" value="GEO12009P1"/>
    <property type="match status" value="1"/>
</dbReference>
<evidence type="ECO:0000256" key="2">
    <source>
        <dbReference type="ARBA" id="ARBA00022448"/>
    </source>
</evidence>
<keyword evidence="11" id="KW-1185">Reference proteome</keyword>
<proteinExistence type="inferred from homology"/>
<dbReference type="Gene3D" id="3.40.30.10">
    <property type="entry name" value="Glutaredoxin"/>
    <property type="match status" value="1"/>
</dbReference>
<protein>
    <recommendedName>
        <fullName evidence="6">Thioredoxin</fullName>
    </recommendedName>
</protein>
<evidence type="ECO:0000256" key="7">
    <source>
        <dbReference type="PIRSR" id="PIRSR000077-4"/>
    </source>
</evidence>
<evidence type="ECO:0000256" key="3">
    <source>
        <dbReference type="ARBA" id="ARBA00022982"/>
    </source>
</evidence>
<dbReference type="PROSITE" id="PS52015">
    <property type="entry name" value="TONB_CTD"/>
    <property type="match status" value="1"/>
</dbReference>
<keyword evidence="3" id="KW-0249">Electron transport</keyword>
<evidence type="ECO:0000256" key="6">
    <source>
        <dbReference type="PIRNR" id="PIRNR000077"/>
    </source>
</evidence>
<accession>A0A1I3E911</accession>
<keyword evidence="2" id="KW-0813">Transport</keyword>
<dbReference type="RefSeq" id="WP_177223428.1">
    <property type="nucleotide sequence ID" value="NZ_FOPY01000013.1"/>
</dbReference>
<dbReference type="PANTHER" id="PTHR45663:SF11">
    <property type="entry name" value="GEO12009P1"/>
    <property type="match status" value="1"/>
</dbReference>
<evidence type="ECO:0000256" key="4">
    <source>
        <dbReference type="ARBA" id="ARBA00023157"/>
    </source>
</evidence>
<dbReference type="STRING" id="442341.SAMN04487959_11334"/>
<dbReference type="InterPro" id="IPR036249">
    <property type="entry name" value="Thioredoxin-like_sf"/>
</dbReference>
<dbReference type="Pfam" id="PF00085">
    <property type="entry name" value="Thioredoxin"/>
    <property type="match status" value="1"/>
</dbReference>
<evidence type="ECO:0000259" key="8">
    <source>
        <dbReference type="PROSITE" id="PS51352"/>
    </source>
</evidence>
<feature type="domain" description="Thioredoxin" evidence="8">
    <location>
        <begin position="1"/>
        <end position="108"/>
    </location>
</feature>
<sequence>MADTSMEWLTDEGMEDLLAQPGMALVVFMAQWCQPCQTLASRLDRLASRHSAQLGCYLVDADQYPASAQKYGIRGLPTLVLFVDGDLEATRVGALDDDQLDAFIDAAL</sequence>
<name>A0A1I3E911_9GAMM</name>
<dbReference type="GO" id="GO:0005829">
    <property type="term" value="C:cytosol"/>
    <property type="evidence" value="ECO:0007669"/>
    <property type="project" value="TreeGrafter"/>
</dbReference>
<comment type="similarity">
    <text evidence="1 6">Belongs to the thioredoxin family.</text>
</comment>
<dbReference type="Proteomes" id="UP000199040">
    <property type="component" value="Unassembled WGS sequence"/>
</dbReference>
<evidence type="ECO:0000313" key="10">
    <source>
        <dbReference type="EMBL" id="SFH95389.1"/>
    </source>
</evidence>
<dbReference type="PIRSF" id="PIRSF000077">
    <property type="entry name" value="Thioredoxin"/>
    <property type="match status" value="1"/>
</dbReference>
<dbReference type="InterPro" id="IPR005746">
    <property type="entry name" value="Thioredoxin"/>
</dbReference>
<gene>
    <name evidence="10" type="ORF">SAMN04487959_11334</name>
</gene>